<evidence type="ECO:0000259" key="4">
    <source>
        <dbReference type="PROSITE" id="PS50883"/>
    </source>
</evidence>
<dbReference type="Pfam" id="PF13185">
    <property type="entry name" value="GAF_2"/>
    <property type="match status" value="1"/>
</dbReference>
<feature type="domain" description="GGDEF" evidence="5">
    <location>
        <begin position="655"/>
        <end position="788"/>
    </location>
</feature>
<dbReference type="SMART" id="SM00065">
    <property type="entry name" value="GAF"/>
    <property type="match status" value="1"/>
</dbReference>
<dbReference type="InterPro" id="IPR043128">
    <property type="entry name" value="Rev_trsase/Diguanyl_cyclase"/>
</dbReference>
<dbReference type="InterPro" id="IPR035965">
    <property type="entry name" value="PAS-like_dom_sf"/>
</dbReference>
<dbReference type="InterPro" id="IPR000700">
    <property type="entry name" value="PAS-assoc_C"/>
</dbReference>
<dbReference type="InterPro" id="IPR001633">
    <property type="entry name" value="EAL_dom"/>
</dbReference>
<name>A0ABX1NY19_9RHOO</name>
<evidence type="ECO:0000256" key="1">
    <source>
        <dbReference type="SAM" id="MobiDB-lite"/>
    </source>
</evidence>
<dbReference type="Pfam" id="PF00990">
    <property type="entry name" value="GGDEF"/>
    <property type="match status" value="1"/>
</dbReference>
<evidence type="ECO:0000313" key="7">
    <source>
        <dbReference type="Proteomes" id="UP000633943"/>
    </source>
</evidence>
<dbReference type="InterPro" id="IPR001610">
    <property type="entry name" value="PAC"/>
</dbReference>
<dbReference type="CDD" id="cd01949">
    <property type="entry name" value="GGDEF"/>
    <property type="match status" value="1"/>
</dbReference>
<dbReference type="Gene3D" id="3.30.450.20">
    <property type="entry name" value="PAS domain"/>
    <property type="match status" value="3"/>
</dbReference>
<dbReference type="Gene3D" id="3.20.20.450">
    <property type="entry name" value="EAL domain"/>
    <property type="match status" value="1"/>
</dbReference>
<dbReference type="PROSITE" id="PS50883">
    <property type="entry name" value="EAL"/>
    <property type="match status" value="1"/>
</dbReference>
<dbReference type="Pfam" id="PF00563">
    <property type="entry name" value="EAL"/>
    <property type="match status" value="1"/>
</dbReference>
<dbReference type="CDD" id="cd00130">
    <property type="entry name" value="PAS"/>
    <property type="match status" value="1"/>
</dbReference>
<dbReference type="NCBIfam" id="TIGR00229">
    <property type="entry name" value="sensory_box"/>
    <property type="match status" value="2"/>
</dbReference>
<feature type="domain" description="EAL" evidence="4">
    <location>
        <begin position="797"/>
        <end position="1051"/>
    </location>
</feature>
<dbReference type="NCBIfam" id="TIGR00254">
    <property type="entry name" value="GGDEF"/>
    <property type="match status" value="1"/>
</dbReference>
<dbReference type="InterPro" id="IPR035919">
    <property type="entry name" value="EAL_sf"/>
</dbReference>
<dbReference type="SUPFAM" id="SSF55785">
    <property type="entry name" value="PYP-like sensor domain (PAS domain)"/>
    <property type="match status" value="2"/>
</dbReference>
<dbReference type="EMBL" id="WTVP01000037">
    <property type="protein sequence ID" value="NMG16486.1"/>
    <property type="molecule type" value="Genomic_DNA"/>
</dbReference>
<protein>
    <submittedName>
        <fullName evidence="6">EAL domain-containing protein</fullName>
    </submittedName>
</protein>
<proteinExistence type="predicted"/>
<gene>
    <name evidence="6" type="ORF">GPA24_13225</name>
</gene>
<evidence type="ECO:0000259" key="2">
    <source>
        <dbReference type="PROSITE" id="PS50112"/>
    </source>
</evidence>
<feature type="region of interest" description="Disordered" evidence="1">
    <location>
        <begin position="1"/>
        <end position="58"/>
    </location>
</feature>
<dbReference type="SUPFAM" id="SSF55073">
    <property type="entry name" value="Nucleotide cyclase"/>
    <property type="match status" value="1"/>
</dbReference>
<dbReference type="InterPro" id="IPR000014">
    <property type="entry name" value="PAS"/>
</dbReference>
<dbReference type="InterPro" id="IPR052155">
    <property type="entry name" value="Biofilm_reg_signaling"/>
</dbReference>
<evidence type="ECO:0000259" key="5">
    <source>
        <dbReference type="PROSITE" id="PS50887"/>
    </source>
</evidence>
<dbReference type="PROSITE" id="PS50112">
    <property type="entry name" value="PAS"/>
    <property type="match status" value="1"/>
</dbReference>
<dbReference type="SMART" id="SM00091">
    <property type="entry name" value="PAS"/>
    <property type="match status" value="2"/>
</dbReference>
<dbReference type="SUPFAM" id="SSF55781">
    <property type="entry name" value="GAF domain-like"/>
    <property type="match status" value="1"/>
</dbReference>
<dbReference type="InterPro" id="IPR000160">
    <property type="entry name" value="GGDEF_dom"/>
</dbReference>
<dbReference type="Pfam" id="PF08447">
    <property type="entry name" value="PAS_3"/>
    <property type="match status" value="1"/>
</dbReference>
<dbReference type="SMART" id="SM00086">
    <property type="entry name" value="PAC"/>
    <property type="match status" value="1"/>
</dbReference>
<keyword evidence="7" id="KW-1185">Reference proteome</keyword>
<reference evidence="6 7" key="1">
    <citation type="submission" date="2019-12" db="EMBL/GenBank/DDBJ databases">
        <title>Comparative genomics gives insights into the taxonomy of the Azoarcus-Aromatoleum group and reveals separate origins of nif in the plant-associated Azoarcus and non-plant-associated Aromatoleum sub-groups.</title>
        <authorList>
            <person name="Lafos M."/>
            <person name="Maluk M."/>
            <person name="Batista M."/>
            <person name="Junghare M."/>
            <person name="Carmona M."/>
            <person name="Faoro H."/>
            <person name="Cruz L.M."/>
            <person name="Battistoni F."/>
            <person name="De Souza E."/>
            <person name="Pedrosa F."/>
            <person name="Chen W.-M."/>
            <person name="Poole P.S."/>
            <person name="Dixon R.A."/>
            <person name="James E.K."/>
        </authorList>
    </citation>
    <scope>NUCLEOTIDE SEQUENCE [LARGE SCALE GENOMIC DNA]</scope>
    <source>
        <strain evidence="6 7">PbN1</strain>
    </source>
</reference>
<sequence>MNISSGIKCSHCQGRPGRRASAPGGGAQDSQTRCTLDDPLSDGHAPSPEWLPPGGETGNLVRRIDWGRTTLGPVAQWPASLKTAVALVLGAGFPAALLWGEDLVQIYNDGYRALLGARHPDALGRPARDSGTGAWQVHEPLCRQVRADGEAVMLSEQVVESSSDGTLPLYVTNCYSPVRCEDGSIGGVLVTVIDDTPQILARRRQEASEARYRALFESIDEGVCIIEMIFDGQGKAVDYRFIEVNPAFEQHTGLVDVVGRRMRELVPEHEAHWYQIYGEVALTGEPIRFQRRAGMLDRWFDVYAFRYGKPDERQVAIVFSNITDEVRTEAALFAGHVRFRRLSEGLERLSRADSSAELLDQLLRAAQELAGADGITVELDNGSFRCIGRGATNGPVWERSHHPLVASVTEWAIRRRETAVIVDVRDDDRVPPAVLEGVSKRSLVMVPVGGAIPTGAVGAYWLELHRPDDEEVAVLEVLARAAGTALARQLASERLRQSEERFRVLVEETAQAVWEGDAAGALVVHSPSWSAYTGQTFEEMAGFGWLDAVHPDDRPRVEVEWRAAVAGRCVFDTELRLHHRRREWRWANVRAAPLVGVDGEVEKWVGMNIDITDRKQAEQRAHEAALHDPLTALPNRRLIFEYAEHLLAAAGRKHSQGAFLFIDLNRFKPVNDRYGHEAGDRLLQEVACRLKAGVRKEDIVGRLGGDEFIVLLPYLEQTQEAMNIAQYVVESVSQPFVIRDAEVSVSPSIGISLFPQHGMTVDALIRAADLAMYQAKHCSGGAYCVYAPDLEHRDDVSTTMEGRLKQALARNTFTLHYQPVIDLRTGAIRGAEALLRFGAEDCEALGPGLFIPVAESSGLIGAVGEWVTAEACRQHVAWAAAGLEPVPIAINVSPIQFRQRRFAQRLADILRECGMNPASLQLEITESAVMDNADDAAEILAAVRALGVKVVLDGFGTGCSSLVHLGSLPLDKLKIDRSFVQGITQDSTSRAVVEAVIALGRTLGLEVVAEGIESGDTLAYLKTHGCDQAQGYFLGRPLPRDEFARQFLSKGSQS</sequence>
<dbReference type="InterPro" id="IPR013655">
    <property type="entry name" value="PAS_fold_3"/>
</dbReference>
<dbReference type="InterPro" id="IPR029787">
    <property type="entry name" value="Nucleotide_cyclase"/>
</dbReference>
<dbReference type="PANTHER" id="PTHR44757">
    <property type="entry name" value="DIGUANYLATE CYCLASE DGCP"/>
    <property type="match status" value="1"/>
</dbReference>
<dbReference type="InterPro" id="IPR029016">
    <property type="entry name" value="GAF-like_dom_sf"/>
</dbReference>
<evidence type="ECO:0000313" key="6">
    <source>
        <dbReference type="EMBL" id="NMG16486.1"/>
    </source>
</evidence>
<dbReference type="SUPFAM" id="SSF141868">
    <property type="entry name" value="EAL domain-like"/>
    <property type="match status" value="1"/>
</dbReference>
<evidence type="ECO:0000259" key="3">
    <source>
        <dbReference type="PROSITE" id="PS50113"/>
    </source>
</evidence>
<dbReference type="Proteomes" id="UP000633943">
    <property type="component" value="Unassembled WGS sequence"/>
</dbReference>
<dbReference type="Gene3D" id="3.30.70.270">
    <property type="match status" value="1"/>
</dbReference>
<organism evidence="6 7">
    <name type="scientific">Aromatoleum bremense</name>
    <dbReference type="NCBI Taxonomy" id="76115"/>
    <lineage>
        <taxon>Bacteria</taxon>
        <taxon>Pseudomonadati</taxon>
        <taxon>Pseudomonadota</taxon>
        <taxon>Betaproteobacteria</taxon>
        <taxon>Rhodocyclales</taxon>
        <taxon>Rhodocyclaceae</taxon>
        <taxon>Aromatoleum</taxon>
    </lineage>
</organism>
<accession>A0ABX1NY19</accession>
<feature type="domain" description="PAC" evidence="3">
    <location>
        <begin position="571"/>
        <end position="623"/>
    </location>
</feature>
<comment type="caution">
    <text evidence="6">The sequence shown here is derived from an EMBL/GenBank/DDBJ whole genome shotgun (WGS) entry which is preliminary data.</text>
</comment>
<dbReference type="SMART" id="SM00052">
    <property type="entry name" value="EAL"/>
    <property type="match status" value="1"/>
</dbReference>
<dbReference type="CDD" id="cd01948">
    <property type="entry name" value="EAL"/>
    <property type="match status" value="1"/>
</dbReference>
<dbReference type="PROSITE" id="PS50887">
    <property type="entry name" value="GGDEF"/>
    <property type="match status" value="1"/>
</dbReference>
<dbReference type="InterPro" id="IPR003018">
    <property type="entry name" value="GAF"/>
</dbReference>
<feature type="domain" description="PAS" evidence="2">
    <location>
        <begin position="498"/>
        <end position="568"/>
    </location>
</feature>
<dbReference type="PROSITE" id="PS50113">
    <property type="entry name" value="PAC"/>
    <property type="match status" value="1"/>
</dbReference>
<dbReference type="Pfam" id="PF13188">
    <property type="entry name" value="PAS_8"/>
    <property type="match status" value="1"/>
</dbReference>
<dbReference type="Gene3D" id="3.30.450.40">
    <property type="match status" value="1"/>
</dbReference>
<dbReference type="SMART" id="SM00267">
    <property type="entry name" value="GGDEF"/>
    <property type="match status" value="1"/>
</dbReference>
<dbReference type="PANTHER" id="PTHR44757:SF2">
    <property type="entry name" value="BIOFILM ARCHITECTURE MAINTENANCE PROTEIN MBAA"/>
    <property type="match status" value="1"/>
</dbReference>